<dbReference type="InterPro" id="IPR008967">
    <property type="entry name" value="p53-like_TF_DNA-bd_sf"/>
</dbReference>
<feature type="compositionally biased region" description="Low complexity" evidence="6">
    <location>
        <begin position="578"/>
        <end position="594"/>
    </location>
</feature>
<dbReference type="InterPro" id="IPR018186">
    <property type="entry name" value="TF_T-box_CS"/>
</dbReference>
<dbReference type="OrthoDB" id="10257153at2759"/>
<protein>
    <recommendedName>
        <fullName evidence="7">T-box domain-containing protein</fullName>
    </recommendedName>
</protein>
<sequence>MSDGRRSAAALSSRAHAFSVEALIGTKKRRKTRCEPSMESLATNGHLKTEDMAHGLDIDPDSARFSMEDVRVELQCADLWRRFHDIGTEMIVTKAGRRMFPVVRVKVTGLDPHQQYFIAMDIIPVDNKRYRPPPPRVSLHPDAPAPGHTWSTQVISFHKLKLTNNLLDQQGHEEHGQPALPHRTGSNRTRCQVFQLPQTVFTTVTAYQNQQITRLKIDRNPFAKGFRDSGRNRTGLEAVMESYAFCRSPVRTLRFEDFTSMPKQRGGSTGSSPSPSGPAPLLAPGGYGTLCRDRPLCGVGQSEYSPCAWSHDHAPNHTPDHTPDHTLPDYSCLTDRSCARQQTDSYPQQRTCSSLVPMAMQAPCMVGTGAGCSVDARGGRQLGSFPDSQLQCTMQAGEGPNPCGSAPAGHMASAGQCAGFPLHGHYGYAFSSPLSANGVKPASPQAPPLTPCPAAGFAERQDTPTHRTGRSTGSAQQGADSWKADVSLVVGARLQDEGSVRALVLAVQLPARRLFTVITWEDTLEKVMESAKAVLDEGEELPAHLLGKVVKFQLLVAKGNHLQRRTMAGEEKAKGKARAGSSSKEKGGAAAKAAGKAEKGKKASEPPPPAKETTLKRRGEREETSTPIDDEPADGPQLYVLMVGFLQPQLVAVLDLLGVRVSNIIQVSSPHPSIPPGPPQHQPQHEPQHPPQHAPELGTSPTPGHRYADAAQSCAVECRESAEAQCVRLQAQLGRFWRYLDAVLSSGAAGAGLRDVSRLQYSLSEEPPEPPEPQSDPTPAMLAFGMRVFEGVASLIYGCLDWRRQHLHYLGCLRLIQVPAVASGNAPSRQESAGQASVKGDPQTPKASSASKRKSVPDESAAVAPPVVTAECDMQYYRDLLDLFPPETVSVPIILHCLREQVVATQEQIPPPSAVRPQPRPNGLDPSLADHMIAAALSLGLSEEEEQKLLAGFGGQDCVQQQKDLQRPLLVNRHDERSMRLQQLPVR</sequence>
<keyword evidence="2 5" id="KW-0238">DNA-binding</keyword>
<comment type="caution">
    <text evidence="8">The sequence shown here is derived from an EMBL/GenBank/DDBJ whole genome shotgun (WGS) entry which is preliminary data.</text>
</comment>
<dbReference type="InterPro" id="IPR046360">
    <property type="entry name" value="T-box_DNA-bd"/>
</dbReference>
<evidence type="ECO:0000313" key="9">
    <source>
        <dbReference type="Proteomes" id="UP001152803"/>
    </source>
</evidence>
<feature type="compositionally biased region" description="Pro residues" evidence="6">
    <location>
        <begin position="672"/>
        <end position="681"/>
    </location>
</feature>
<accession>A0A9Q1I4B0</accession>
<gene>
    <name evidence="8" type="ORF">COCON_G00056260</name>
</gene>
<comment type="caution">
    <text evidence="5">Lacks conserved residue(s) required for the propagation of feature annotation.</text>
</comment>
<evidence type="ECO:0000256" key="4">
    <source>
        <dbReference type="ARBA" id="ARBA00023242"/>
    </source>
</evidence>
<dbReference type="GO" id="GO:0003677">
    <property type="term" value="F:DNA binding"/>
    <property type="evidence" value="ECO:0007669"/>
    <property type="project" value="UniProtKB-UniRule"/>
</dbReference>
<dbReference type="PANTHER" id="PTHR21963:SF1">
    <property type="entry name" value="SPERM-ASSOCIATED ANTIGEN 17"/>
    <property type="match status" value="1"/>
</dbReference>
<dbReference type="PANTHER" id="PTHR21963">
    <property type="entry name" value="PF6"/>
    <property type="match status" value="1"/>
</dbReference>
<keyword evidence="1" id="KW-0805">Transcription regulation</keyword>
<keyword evidence="3" id="KW-0804">Transcription</keyword>
<feature type="compositionally biased region" description="Polar residues" evidence="6">
    <location>
        <begin position="470"/>
        <end position="479"/>
    </location>
</feature>
<feature type="compositionally biased region" description="Basic and acidic residues" evidence="6">
    <location>
        <begin position="595"/>
        <end position="604"/>
    </location>
</feature>
<dbReference type="Gene3D" id="2.60.40.820">
    <property type="entry name" value="Transcription factor, T-box"/>
    <property type="match status" value="1"/>
</dbReference>
<evidence type="ECO:0000259" key="7">
    <source>
        <dbReference type="PROSITE" id="PS50252"/>
    </source>
</evidence>
<dbReference type="SMART" id="SM00425">
    <property type="entry name" value="TBOX"/>
    <property type="match status" value="1"/>
</dbReference>
<dbReference type="GO" id="GO:1990716">
    <property type="term" value="C:axonemal central apparatus"/>
    <property type="evidence" value="ECO:0007669"/>
    <property type="project" value="TreeGrafter"/>
</dbReference>
<feature type="compositionally biased region" description="Basic and acidic residues" evidence="6">
    <location>
        <begin position="613"/>
        <end position="624"/>
    </location>
</feature>
<dbReference type="GO" id="GO:1904158">
    <property type="term" value="P:axonemal central apparatus assembly"/>
    <property type="evidence" value="ECO:0007669"/>
    <property type="project" value="TreeGrafter"/>
</dbReference>
<dbReference type="InterPro" id="IPR026173">
    <property type="entry name" value="SPAG17"/>
</dbReference>
<keyword evidence="9" id="KW-1185">Reference proteome</keyword>
<proteinExistence type="predicted"/>
<dbReference type="GO" id="GO:0005576">
    <property type="term" value="C:extracellular region"/>
    <property type="evidence" value="ECO:0007669"/>
    <property type="project" value="GOC"/>
</dbReference>
<organism evidence="8 9">
    <name type="scientific">Conger conger</name>
    <name type="common">Conger eel</name>
    <name type="synonym">Muraena conger</name>
    <dbReference type="NCBI Taxonomy" id="82655"/>
    <lineage>
        <taxon>Eukaryota</taxon>
        <taxon>Metazoa</taxon>
        <taxon>Chordata</taxon>
        <taxon>Craniata</taxon>
        <taxon>Vertebrata</taxon>
        <taxon>Euteleostomi</taxon>
        <taxon>Actinopterygii</taxon>
        <taxon>Neopterygii</taxon>
        <taxon>Teleostei</taxon>
        <taxon>Anguilliformes</taxon>
        <taxon>Congridae</taxon>
        <taxon>Conger</taxon>
    </lineage>
</organism>
<dbReference type="Pfam" id="PF00907">
    <property type="entry name" value="T-box"/>
    <property type="match status" value="1"/>
</dbReference>
<feature type="region of interest" description="Disordered" evidence="6">
    <location>
        <begin position="565"/>
        <end position="634"/>
    </location>
</feature>
<dbReference type="Proteomes" id="UP001152803">
    <property type="component" value="Unassembled WGS sequence"/>
</dbReference>
<feature type="compositionally biased region" description="Polar residues" evidence="6">
    <location>
        <begin position="825"/>
        <end position="835"/>
    </location>
</feature>
<dbReference type="SUPFAM" id="SSF49417">
    <property type="entry name" value="p53-like transcription factors"/>
    <property type="match status" value="1"/>
</dbReference>
<dbReference type="InterPro" id="IPR036960">
    <property type="entry name" value="T-box_sf"/>
</dbReference>
<name>A0A9Q1I4B0_CONCO</name>
<feature type="compositionally biased region" description="Low complexity" evidence="6">
    <location>
        <begin position="270"/>
        <end position="281"/>
    </location>
</feature>
<feature type="region of interest" description="Disordered" evidence="6">
    <location>
        <begin position="456"/>
        <end position="479"/>
    </location>
</feature>
<dbReference type="PROSITE" id="PS01283">
    <property type="entry name" value="TBOX_1"/>
    <property type="match status" value="1"/>
</dbReference>
<dbReference type="GO" id="GO:0003351">
    <property type="term" value="P:epithelial cilium movement involved in extracellular fluid movement"/>
    <property type="evidence" value="ECO:0007669"/>
    <property type="project" value="TreeGrafter"/>
</dbReference>
<dbReference type="AlphaFoldDB" id="A0A9Q1I4B0"/>
<feature type="region of interest" description="Disordered" evidence="6">
    <location>
        <begin position="825"/>
        <end position="863"/>
    </location>
</feature>
<feature type="domain" description="T-box" evidence="7">
    <location>
        <begin position="74"/>
        <end position="228"/>
    </location>
</feature>
<evidence type="ECO:0000256" key="3">
    <source>
        <dbReference type="ARBA" id="ARBA00023163"/>
    </source>
</evidence>
<evidence type="ECO:0000256" key="5">
    <source>
        <dbReference type="PROSITE-ProRule" id="PRU00201"/>
    </source>
</evidence>
<comment type="subcellular location">
    <subcellularLocation>
        <location evidence="5">Nucleus</location>
    </subcellularLocation>
</comment>
<keyword evidence="4 5" id="KW-0539">Nucleus</keyword>
<evidence type="ECO:0000256" key="1">
    <source>
        <dbReference type="ARBA" id="ARBA00023015"/>
    </source>
</evidence>
<dbReference type="EMBL" id="JAFJMO010000003">
    <property type="protein sequence ID" value="KAJ8283107.1"/>
    <property type="molecule type" value="Genomic_DNA"/>
</dbReference>
<evidence type="ECO:0000256" key="2">
    <source>
        <dbReference type="ARBA" id="ARBA00023125"/>
    </source>
</evidence>
<evidence type="ECO:0000313" key="8">
    <source>
        <dbReference type="EMBL" id="KAJ8283107.1"/>
    </source>
</evidence>
<reference evidence="8" key="1">
    <citation type="journal article" date="2023" name="Science">
        <title>Genome structures resolve the early diversification of teleost fishes.</title>
        <authorList>
            <person name="Parey E."/>
            <person name="Louis A."/>
            <person name="Montfort J."/>
            <person name="Bouchez O."/>
            <person name="Roques C."/>
            <person name="Iampietro C."/>
            <person name="Lluch J."/>
            <person name="Castinel A."/>
            <person name="Donnadieu C."/>
            <person name="Desvignes T."/>
            <person name="Floi Bucao C."/>
            <person name="Jouanno E."/>
            <person name="Wen M."/>
            <person name="Mejri S."/>
            <person name="Dirks R."/>
            <person name="Jansen H."/>
            <person name="Henkel C."/>
            <person name="Chen W.J."/>
            <person name="Zahm M."/>
            <person name="Cabau C."/>
            <person name="Klopp C."/>
            <person name="Thompson A.W."/>
            <person name="Robinson-Rechavi M."/>
            <person name="Braasch I."/>
            <person name="Lecointre G."/>
            <person name="Bobe J."/>
            <person name="Postlethwait J.H."/>
            <person name="Berthelot C."/>
            <person name="Roest Crollius H."/>
            <person name="Guiguen Y."/>
        </authorList>
    </citation>
    <scope>NUCLEOTIDE SEQUENCE</scope>
    <source>
        <strain evidence="8">Concon-B</strain>
    </source>
</reference>
<evidence type="ECO:0000256" key="6">
    <source>
        <dbReference type="SAM" id="MobiDB-lite"/>
    </source>
</evidence>
<dbReference type="PROSITE" id="PS50252">
    <property type="entry name" value="TBOX_3"/>
    <property type="match status" value="1"/>
</dbReference>
<dbReference type="GO" id="GO:0003700">
    <property type="term" value="F:DNA-binding transcription factor activity"/>
    <property type="evidence" value="ECO:0007669"/>
    <property type="project" value="InterPro"/>
</dbReference>
<dbReference type="GO" id="GO:0005634">
    <property type="term" value="C:nucleus"/>
    <property type="evidence" value="ECO:0007669"/>
    <property type="project" value="UniProtKB-SubCell"/>
</dbReference>
<dbReference type="GO" id="GO:0045893">
    <property type="term" value="P:positive regulation of DNA-templated transcription"/>
    <property type="evidence" value="ECO:0007669"/>
    <property type="project" value="InterPro"/>
</dbReference>
<feature type="region of interest" description="Disordered" evidence="6">
    <location>
        <begin position="668"/>
        <end position="708"/>
    </location>
</feature>
<feature type="region of interest" description="Disordered" evidence="6">
    <location>
        <begin position="260"/>
        <end position="281"/>
    </location>
</feature>